<keyword evidence="1" id="KW-1133">Transmembrane helix</keyword>
<dbReference type="EMBL" id="JACHJU010000001">
    <property type="protein sequence ID" value="MBB4938682.1"/>
    <property type="molecule type" value="Genomic_DNA"/>
</dbReference>
<feature type="transmembrane region" description="Helical" evidence="1">
    <location>
        <begin position="52"/>
        <end position="74"/>
    </location>
</feature>
<feature type="transmembrane region" description="Helical" evidence="1">
    <location>
        <begin position="81"/>
        <end position="102"/>
    </location>
</feature>
<dbReference type="RefSeq" id="WP_184754824.1">
    <property type="nucleotide sequence ID" value="NZ_BAABEK010000049.1"/>
</dbReference>
<feature type="transmembrane region" description="Helical" evidence="1">
    <location>
        <begin position="114"/>
        <end position="135"/>
    </location>
</feature>
<dbReference type="Proteomes" id="UP000534286">
    <property type="component" value="Unassembled WGS sequence"/>
</dbReference>
<sequence length="137" mass="14582">MVTVDKIGRMSRAAKSAQVAMMIQAMLGLVGIVLLSGFFFGGTVEPESAAGFLVLTYVLGLVSTGLIGWLAFNWDSRKRSIWGAALAVESLLALFSVAGLVLGPESRAADLIDFNLVVPAAVVILLLLPSVRTWFDR</sequence>
<evidence type="ECO:0008006" key="4">
    <source>
        <dbReference type="Google" id="ProtNLM"/>
    </source>
</evidence>
<feature type="transmembrane region" description="Helical" evidence="1">
    <location>
        <begin position="21"/>
        <end position="40"/>
    </location>
</feature>
<accession>A0A7W7W8U0</accession>
<dbReference type="AlphaFoldDB" id="A0A7W7W8U0"/>
<name>A0A7W7W8U0_9ACTN</name>
<evidence type="ECO:0000313" key="2">
    <source>
        <dbReference type="EMBL" id="MBB4938682.1"/>
    </source>
</evidence>
<evidence type="ECO:0000256" key="1">
    <source>
        <dbReference type="SAM" id="Phobius"/>
    </source>
</evidence>
<gene>
    <name evidence="2" type="ORF">FHR32_002987</name>
</gene>
<reference evidence="2 3" key="1">
    <citation type="submission" date="2020-08" db="EMBL/GenBank/DDBJ databases">
        <title>Sequencing the genomes of 1000 actinobacteria strains.</title>
        <authorList>
            <person name="Klenk H.-P."/>
        </authorList>
    </citation>
    <scope>NUCLEOTIDE SEQUENCE [LARGE SCALE GENOMIC DNA]</scope>
    <source>
        <strain evidence="2 3">DSM 43023</strain>
    </source>
</reference>
<evidence type="ECO:0000313" key="3">
    <source>
        <dbReference type="Proteomes" id="UP000534286"/>
    </source>
</evidence>
<comment type="caution">
    <text evidence="2">The sequence shown here is derived from an EMBL/GenBank/DDBJ whole genome shotgun (WGS) entry which is preliminary data.</text>
</comment>
<protein>
    <recommendedName>
        <fullName evidence="4">Integral membrane protein</fullName>
    </recommendedName>
</protein>
<organism evidence="2 3">
    <name type="scientific">Streptosporangium album</name>
    <dbReference type="NCBI Taxonomy" id="47479"/>
    <lineage>
        <taxon>Bacteria</taxon>
        <taxon>Bacillati</taxon>
        <taxon>Actinomycetota</taxon>
        <taxon>Actinomycetes</taxon>
        <taxon>Streptosporangiales</taxon>
        <taxon>Streptosporangiaceae</taxon>
        <taxon>Streptosporangium</taxon>
    </lineage>
</organism>
<proteinExistence type="predicted"/>
<keyword evidence="1" id="KW-0812">Transmembrane</keyword>
<keyword evidence="3" id="KW-1185">Reference proteome</keyword>
<keyword evidence="1" id="KW-0472">Membrane</keyword>